<comment type="caution">
    <text evidence="2">The sequence shown here is derived from an EMBL/GenBank/DDBJ whole genome shotgun (WGS) entry which is preliminary data.</text>
</comment>
<evidence type="ECO:0000313" key="2">
    <source>
        <dbReference type="EMBL" id="GBG73736.1"/>
    </source>
</evidence>
<proteinExistence type="predicted"/>
<organism evidence="2 3">
    <name type="scientific">Chara braunii</name>
    <name type="common">Braun's stonewort</name>
    <dbReference type="NCBI Taxonomy" id="69332"/>
    <lineage>
        <taxon>Eukaryota</taxon>
        <taxon>Viridiplantae</taxon>
        <taxon>Streptophyta</taxon>
        <taxon>Charophyceae</taxon>
        <taxon>Charales</taxon>
        <taxon>Characeae</taxon>
        <taxon>Chara</taxon>
    </lineage>
</organism>
<evidence type="ECO:0000313" key="3">
    <source>
        <dbReference type="Proteomes" id="UP000265515"/>
    </source>
</evidence>
<keyword evidence="3" id="KW-1185">Reference proteome</keyword>
<evidence type="ECO:0000256" key="1">
    <source>
        <dbReference type="SAM" id="MobiDB-lite"/>
    </source>
</evidence>
<protein>
    <submittedName>
        <fullName evidence="2">Uncharacterized protein</fullName>
    </submittedName>
</protein>
<dbReference type="EMBL" id="BFEA01000188">
    <property type="protein sequence ID" value="GBG73736.1"/>
    <property type="molecule type" value="Genomic_DNA"/>
</dbReference>
<feature type="compositionally biased region" description="Low complexity" evidence="1">
    <location>
        <begin position="194"/>
        <end position="205"/>
    </location>
</feature>
<gene>
    <name evidence="2" type="ORF">CBR_g17076</name>
</gene>
<dbReference type="Proteomes" id="UP000265515">
    <property type="component" value="Unassembled WGS sequence"/>
</dbReference>
<dbReference type="Gramene" id="GBG73736">
    <property type="protein sequence ID" value="GBG73736"/>
    <property type="gene ID" value="CBR_g17076"/>
</dbReference>
<reference evidence="2 3" key="1">
    <citation type="journal article" date="2018" name="Cell">
        <title>The Chara Genome: Secondary Complexity and Implications for Plant Terrestrialization.</title>
        <authorList>
            <person name="Nishiyama T."/>
            <person name="Sakayama H."/>
            <person name="Vries J.D."/>
            <person name="Buschmann H."/>
            <person name="Saint-Marcoux D."/>
            <person name="Ullrich K.K."/>
            <person name="Haas F.B."/>
            <person name="Vanderstraeten L."/>
            <person name="Becker D."/>
            <person name="Lang D."/>
            <person name="Vosolsobe S."/>
            <person name="Rombauts S."/>
            <person name="Wilhelmsson P.K.I."/>
            <person name="Janitza P."/>
            <person name="Kern R."/>
            <person name="Heyl A."/>
            <person name="Rumpler F."/>
            <person name="Villalobos L.I.A.C."/>
            <person name="Clay J.M."/>
            <person name="Skokan R."/>
            <person name="Toyoda A."/>
            <person name="Suzuki Y."/>
            <person name="Kagoshima H."/>
            <person name="Schijlen E."/>
            <person name="Tajeshwar N."/>
            <person name="Catarino B."/>
            <person name="Hetherington A.J."/>
            <person name="Saltykova A."/>
            <person name="Bonnot C."/>
            <person name="Breuninger H."/>
            <person name="Symeonidi A."/>
            <person name="Radhakrishnan G.V."/>
            <person name="Van Nieuwerburgh F."/>
            <person name="Deforce D."/>
            <person name="Chang C."/>
            <person name="Karol K.G."/>
            <person name="Hedrich R."/>
            <person name="Ulvskov P."/>
            <person name="Glockner G."/>
            <person name="Delwiche C.F."/>
            <person name="Petrasek J."/>
            <person name="Van de Peer Y."/>
            <person name="Friml J."/>
            <person name="Beilby M."/>
            <person name="Dolan L."/>
            <person name="Kohara Y."/>
            <person name="Sugano S."/>
            <person name="Fujiyama A."/>
            <person name="Delaux P.-M."/>
            <person name="Quint M."/>
            <person name="TheiBen G."/>
            <person name="Hagemann M."/>
            <person name="Harholt J."/>
            <person name="Dunand C."/>
            <person name="Zachgo S."/>
            <person name="Langdale J."/>
            <person name="Maumus F."/>
            <person name="Straeten D.V.D."/>
            <person name="Gould S.B."/>
            <person name="Rensing S.A."/>
        </authorList>
    </citation>
    <scope>NUCLEOTIDE SEQUENCE [LARGE SCALE GENOMIC DNA]</scope>
    <source>
        <strain evidence="2 3">S276</strain>
    </source>
</reference>
<name>A0A388KUK4_CHABU</name>
<dbReference type="AlphaFoldDB" id="A0A388KUK4"/>
<accession>A0A388KUK4</accession>
<feature type="region of interest" description="Disordered" evidence="1">
    <location>
        <begin position="171"/>
        <end position="205"/>
    </location>
</feature>
<sequence>MEIPLLVATNNLSENISESPVRDLGLTISLGMVRRGEAKLGAVYLVEPSPESAVGTETESSIRFASKEDGCTPRGVAGFNETQSQELLKLTLEFGGLGDRESVGCLVVNTIVMHKLDEVLNVAHRWDAGVRERWWENVVVLSNEVTNCGLQVGRIACEFLSVSVDARDDGVDSTDGGGWEVEMGTMEIGGSGSRGMSSASGQGGS</sequence>